<dbReference type="EC" id="2.5.1.-" evidence="2"/>
<comment type="similarity">
    <text evidence="2">Belongs to the UPP synthase family.</text>
</comment>
<feature type="active site" description="Proton acceptor" evidence="2">
    <location>
        <position position="66"/>
    </location>
</feature>
<feature type="binding site" evidence="2">
    <location>
        <begin position="63"/>
        <end position="65"/>
    </location>
    <ligand>
        <name>substrate</name>
    </ligand>
</feature>
<feature type="binding site" evidence="2">
    <location>
        <position position="31"/>
    </location>
    <ligand>
        <name>substrate</name>
    </ligand>
</feature>
<feature type="binding site" evidence="2">
    <location>
        <position position="186"/>
    </location>
    <ligand>
        <name>substrate</name>
    </ligand>
</feature>
<sequence>MTSIDPANLPKHIAIIMDGNGRWAKKRLLNRIEGHKKGTDAVRNIVRASREIGIEYLTLYAFSEENWKRPKSEVSALMTLLKEFLISEFSEMQENGIRLNAIGRTEKLPEAVRKTLSETITKTSSNRDMVLTLALSYGGRQEIADSVKRIAFLIEKGDISVNEVTEDLISGCLYTAQIPDPDLLIRTSGEYRISNFLLWQIAYTELYITPTLWPDFGKDEYLAAIADFQGRERRFGGT</sequence>
<dbReference type="SUPFAM" id="SSF64005">
    <property type="entry name" value="Undecaprenyl diphosphate synthase"/>
    <property type="match status" value="1"/>
</dbReference>
<keyword evidence="1 2" id="KW-0808">Transferase</keyword>
<proteinExistence type="inferred from homology"/>
<accession>A0A445N222</accession>
<feature type="binding site" evidence="2">
    <location>
        <position position="67"/>
    </location>
    <ligand>
        <name>substrate</name>
    </ligand>
</feature>
<dbReference type="EMBL" id="OJIN01000217">
    <property type="protein sequence ID" value="SPD75748.1"/>
    <property type="molecule type" value="Genomic_DNA"/>
</dbReference>
<keyword evidence="2" id="KW-0460">Magnesium</keyword>
<dbReference type="Gene3D" id="3.40.1180.10">
    <property type="entry name" value="Decaprenyl diphosphate synthase-like"/>
    <property type="match status" value="1"/>
</dbReference>
<dbReference type="PANTHER" id="PTHR10291:SF0">
    <property type="entry name" value="DEHYDRODOLICHYL DIPHOSPHATE SYNTHASE 2"/>
    <property type="match status" value="1"/>
</dbReference>
<dbReference type="GO" id="GO:0016094">
    <property type="term" value="P:polyprenol biosynthetic process"/>
    <property type="evidence" value="ECO:0007669"/>
    <property type="project" value="TreeGrafter"/>
</dbReference>
<name>A0A445N222_9BACT</name>
<dbReference type="AlphaFoldDB" id="A0A445N222"/>
<feature type="binding site" evidence="2">
    <location>
        <position position="23"/>
    </location>
    <ligand>
        <name>substrate</name>
    </ligand>
</feature>
<comment type="cofactor">
    <cofactor evidence="2">
        <name>Mg(2+)</name>
        <dbReference type="ChEBI" id="CHEBI:18420"/>
    </cofactor>
    <text evidence="2">Binds 2 magnesium ions per subunit.</text>
</comment>
<feature type="active site" evidence="2">
    <location>
        <position position="18"/>
    </location>
</feature>
<feature type="binding site" evidence="2">
    <location>
        <begin position="19"/>
        <end position="22"/>
    </location>
    <ligand>
        <name>substrate</name>
    </ligand>
</feature>
<dbReference type="FunFam" id="3.40.1180.10:FF:000001">
    <property type="entry name" value="(2E,6E)-farnesyl-diphosphate-specific ditrans,polycis-undecaprenyl-diphosphate synthase"/>
    <property type="match status" value="1"/>
</dbReference>
<dbReference type="GO" id="GO:0000287">
    <property type="term" value="F:magnesium ion binding"/>
    <property type="evidence" value="ECO:0007669"/>
    <property type="project" value="UniProtKB-UniRule"/>
</dbReference>
<protein>
    <recommendedName>
        <fullName evidence="2">Isoprenyl transferase</fullName>
        <ecNumber evidence="2">2.5.1.-</ecNumber>
    </recommendedName>
</protein>
<dbReference type="CDD" id="cd00475">
    <property type="entry name" value="Cis_IPPS"/>
    <property type="match status" value="1"/>
</dbReference>
<organism evidence="3">
    <name type="scientific">uncultured Desulfobacterium sp</name>
    <dbReference type="NCBI Taxonomy" id="201089"/>
    <lineage>
        <taxon>Bacteria</taxon>
        <taxon>Pseudomonadati</taxon>
        <taxon>Thermodesulfobacteriota</taxon>
        <taxon>Desulfobacteria</taxon>
        <taxon>Desulfobacterales</taxon>
        <taxon>Desulfobacteriaceae</taxon>
        <taxon>Desulfobacterium</taxon>
        <taxon>environmental samples</taxon>
    </lineage>
</organism>
<dbReference type="HAMAP" id="MF_01139">
    <property type="entry name" value="ISPT"/>
    <property type="match status" value="1"/>
</dbReference>
<dbReference type="GO" id="GO:0045547">
    <property type="term" value="F:ditrans,polycis-polyprenyl diphosphate synthase [(2E,6E)-farnesyl diphosphate specific] activity"/>
    <property type="evidence" value="ECO:0007669"/>
    <property type="project" value="TreeGrafter"/>
</dbReference>
<comment type="subunit">
    <text evidence="2">Homodimer.</text>
</comment>
<dbReference type="InterPro" id="IPR018520">
    <property type="entry name" value="UPP_synth-like_CS"/>
</dbReference>
<feature type="binding site" evidence="2">
    <location>
        <position position="35"/>
    </location>
    <ligand>
        <name>substrate</name>
    </ligand>
</feature>
<comment type="function">
    <text evidence="2">Catalyzes the condensation of isopentenyl diphosphate (IPP) with allylic pyrophosphates generating different type of terpenoids.</text>
</comment>
<feature type="binding site" evidence="2">
    <location>
        <position position="18"/>
    </location>
    <ligand>
        <name>Mg(2+)</name>
        <dbReference type="ChEBI" id="CHEBI:18420"/>
    </ligand>
</feature>
<dbReference type="NCBIfam" id="TIGR00055">
    <property type="entry name" value="uppS"/>
    <property type="match status" value="1"/>
</dbReference>
<gene>
    <name evidence="3" type="primary">ispU</name>
    <name evidence="3" type="ORF">PITCH_A720088</name>
</gene>
<feature type="binding site" evidence="2">
    <location>
        <position position="69"/>
    </location>
    <ligand>
        <name>substrate</name>
    </ligand>
</feature>
<evidence type="ECO:0000256" key="1">
    <source>
        <dbReference type="ARBA" id="ARBA00022679"/>
    </source>
</evidence>
<dbReference type="PANTHER" id="PTHR10291">
    <property type="entry name" value="DEHYDRODOLICHYL DIPHOSPHATE SYNTHASE FAMILY MEMBER"/>
    <property type="match status" value="1"/>
</dbReference>
<keyword evidence="2" id="KW-0479">Metal-binding</keyword>
<reference evidence="3" key="1">
    <citation type="submission" date="2018-01" db="EMBL/GenBank/DDBJ databases">
        <authorList>
            <person name="Regsiter A."/>
            <person name="William W."/>
        </authorList>
    </citation>
    <scope>NUCLEOTIDE SEQUENCE</scope>
    <source>
        <strain evidence="3">TRIP AH-1</strain>
    </source>
</reference>
<feature type="binding site" evidence="2">
    <location>
        <position position="205"/>
    </location>
    <ligand>
        <name>Mg(2+)</name>
        <dbReference type="ChEBI" id="CHEBI:18420"/>
    </ligand>
</feature>
<evidence type="ECO:0000313" key="3">
    <source>
        <dbReference type="EMBL" id="SPD75748.1"/>
    </source>
</evidence>
<feature type="binding site" evidence="2">
    <location>
        <begin position="192"/>
        <end position="194"/>
    </location>
    <ligand>
        <name>substrate</name>
    </ligand>
</feature>
<dbReference type="Pfam" id="PF01255">
    <property type="entry name" value="Prenyltransf"/>
    <property type="match status" value="1"/>
</dbReference>
<evidence type="ECO:0000256" key="2">
    <source>
        <dbReference type="HAMAP-Rule" id="MF_01139"/>
    </source>
</evidence>
<dbReference type="InterPro" id="IPR036424">
    <property type="entry name" value="UPP_synth-like_sf"/>
</dbReference>
<dbReference type="PROSITE" id="PS01066">
    <property type="entry name" value="UPP_SYNTHASE"/>
    <property type="match status" value="1"/>
</dbReference>
<dbReference type="InterPro" id="IPR001441">
    <property type="entry name" value="UPP_synth-like"/>
</dbReference>
<dbReference type="NCBIfam" id="NF011405">
    <property type="entry name" value="PRK14830.1"/>
    <property type="match status" value="1"/>
</dbReference>